<name>A0A367EZ14_9ACTN</name>
<protein>
    <submittedName>
        <fullName evidence="2">Uncharacterized protein</fullName>
    </submittedName>
</protein>
<sequence>MAHRPPEQRPSLGRHLSVGSTLGALPGCGLAAAVALADAGPDLIVGVWAAAVALGTIAGAGVWVRARTRYRTEDR</sequence>
<dbReference type="EMBL" id="QOIL01000026">
    <property type="protein sequence ID" value="RCG23374.1"/>
    <property type="molecule type" value="Genomic_DNA"/>
</dbReference>
<organism evidence="2 3">
    <name type="scientific">Sphaerisporangium album</name>
    <dbReference type="NCBI Taxonomy" id="509200"/>
    <lineage>
        <taxon>Bacteria</taxon>
        <taxon>Bacillati</taxon>
        <taxon>Actinomycetota</taxon>
        <taxon>Actinomycetes</taxon>
        <taxon>Streptosporangiales</taxon>
        <taxon>Streptosporangiaceae</taxon>
        <taxon>Sphaerisporangium</taxon>
    </lineage>
</organism>
<evidence type="ECO:0000256" key="1">
    <source>
        <dbReference type="SAM" id="Phobius"/>
    </source>
</evidence>
<dbReference type="AlphaFoldDB" id="A0A367EZ14"/>
<evidence type="ECO:0000313" key="3">
    <source>
        <dbReference type="Proteomes" id="UP000253094"/>
    </source>
</evidence>
<accession>A0A367EZ14</accession>
<keyword evidence="1" id="KW-0472">Membrane</keyword>
<keyword evidence="1" id="KW-0812">Transmembrane</keyword>
<comment type="caution">
    <text evidence="2">The sequence shown here is derived from an EMBL/GenBank/DDBJ whole genome shotgun (WGS) entry which is preliminary data.</text>
</comment>
<reference evidence="2 3" key="1">
    <citation type="submission" date="2018-06" db="EMBL/GenBank/DDBJ databases">
        <title>Sphaerisporangium craniellae sp. nov., isolated from a marine sponge in the South China Sea.</title>
        <authorList>
            <person name="Li L."/>
        </authorList>
    </citation>
    <scope>NUCLEOTIDE SEQUENCE [LARGE SCALE GENOMIC DNA]</scope>
    <source>
        <strain evidence="2 3">CCTCC AA 208026</strain>
    </source>
</reference>
<gene>
    <name evidence="2" type="ORF">DQ384_33950</name>
</gene>
<proteinExistence type="predicted"/>
<feature type="transmembrane region" description="Helical" evidence="1">
    <location>
        <begin position="43"/>
        <end position="66"/>
    </location>
</feature>
<keyword evidence="1" id="KW-1133">Transmembrane helix</keyword>
<dbReference type="Proteomes" id="UP000253094">
    <property type="component" value="Unassembled WGS sequence"/>
</dbReference>
<evidence type="ECO:0000313" key="2">
    <source>
        <dbReference type="EMBL" id="RCG23374.1"/>
    </source>
</evidence>
<keyword evidence="3" id="KW-1185">Reference proteome</keyword>
<feature type="transmembrane region" description="Helical" evidence="1">
    <location>
        <begin position="12"/>
        <end position="37"/>
    </location>
</feature>
<dbReference type="RefSeq" id="WP_114032977.1">
    <property type="nucleotide sequence ID" value="NZ_QOIL01000026.1"/>
</dbReference>